<dbReference type="GeneID" id="8982233"/>
<protein>
    <submittedName>
        <fullName evidence="1">Uncharacterized protein</fullName>
    </submittedName>
</protein>
<dbReference type="STRING" id="547558.Mmah_0102"/>
<dbReference type="RefSeq" id="WP_013036581.1">
    <property type="nucleotide sequence ID" value="NC_014002.1"/>
</dbReference>
<proteinExistence type="predicted"/>
<organism evidence="1 2">
    <name type="scientific">Methanohalophilus mahii (strain ATCC 35705 / DSM 5219 / SLP)</name>
    <dbReference type="NCBI Taxonomy" id="547558"/>
    <lineage>
        <taxon>Archaea</taxon>
        <taxon>Methanobacteriati</taxon>
        <taxon>Methanobacteriota</taxon>
        <taxon>Stenosarchaea group</taxon>
        <taxon>Methanomicrobia</taxon>
        <taxon>Methanosarcinales</taxon>
        <taxon>Methanosarcinaceae</taxon>
        <taxon>Methanohalophilus</taxon>
    </lineage>
</organism>
<dbReference type="Proteomes" id="UP000001059">
    <property type="component" value="Chromosome"/>
</dbReference>
<evidence type="ECO:0000313" key="1">
    <source>
        <dbReference type="EMBL" id="ADE35638.1"/>
    </source>
</evidence>
<keyword evidence="2" id="KW-1185">Reference proteome</keyword>
<reference evidence="1 2" key="1">
    <citation type="submission" date="2010-03" db="EMBL/GenBank/DDBJ databases">
        <title>The complete genome of Methanohalophilus mahii DSM 5219.</title>
        <authorList>
            <consortium name="US DOE Joint Genome Institute (JGI-PGF)"/>
            <person name="Lucas S."/>
            <person name="Copeland A."/>
            <person name="Lapidus A."/>
            <person name="Glavina del Rio T."/>
            <person name="Dalin E."/>
            <person name="Tice H."/>
            <person name="Bruce D."/>
            <person name="Goodwin L."/>
            <person name="Pitluck S."/>
            <person name="Kyrpides N."/>
            <person name="Mavromatis K."/>
            <person name="Ivanova N."/>
            <person name="Lykidis A."/>
            <person name="Saunders E."/>
            <person name="Brettin T."/>
            <person name="Detter J.C."/>
            <person name="Han C."/>
            <person name="Land M."/>
            <person name="Hauser L."/>
            <person name="Markowitz V."/>
            <person name="Cheng J.-F."/>
            <person name="Hugenholtz P."/>
            <person name="Woyke T."/>
            <person name="Wu D."/>
            <person name="Spring S."/>
            <person name="Schneider S."/>
            <person name="Schroeder M."/>
            <person name="Klenk H.-P."/>
            <person name="Eisen J.A."/>
        </authorList>
    </citation>
    <scope>NUCLEOTIDE SEQUENCE [LARGE SCALE GENOMIC DNA]</scope>
    <source>
        <strain evidence="2">ATCC 35705 / DSM 5219 / SLP</strain>
    </source>
</reference>
<dbReference type="HOGENOM" id="CLU_1109504_0_0_2"/>
<name>D5E8X9_METMS</name>
<dbReference type="OrthoDB" id="146522at2157"/>
<dbReference type="KEGG" id="mmh:Mmah_0102"/>
<dbReference type="AlphaFoldDB" id="D5E8X9"/>
<dbReference type="EMBL" id="CP001994">
    <property type="protein sequence ID" value="ADE35638.1"/>
    <property type="molecule type" value="Genomic_DNA"/>
</dbReference>
<sequence>MSSYEKMSEIINFSLDELYAITRYLHEKEDVDNPTTVLIGGWAVDSYNSWYGSVDIDLITNNSTRNSLNYYLRKERNFVPYRLPGQPRSVRKETRAGSVIIDFATREKPFPFEGTDEYLDFSILDGNTESRAIRGNIEMAVPNRATLIVLKLKAIWDRNNRISHGNSHDIEWESGKLVKDYADILALIDPNSGGKDVEISILGKLMNTYPFLKESLASVGESDDGIEKYGRMSESTAKRIIGQMLSLI</sequence>
<evidence type="ECO:0000313" key="2">
    <source>
        <dbReference type="Proteomes" id="UP000001059"/>
    </source>
</evidence>
<gene>
    <name evidence="1" type="ordered locus">Mmah_0102</name>
</gene>
<accession>D5E8X9</accession>